<accession>A0A2G9SE40</accession>
<feature type="compositionally biased region" description="Basic and acidic residues" evidence="1">
    <location>
        <begin position="15"/>
        <end position="25"/>
    </location>
</feature>
<protein>
    <submittedName>
        <fullName evidence="2">Uncharacterized protein</fullName>
    </submittedName>
</protein>
<evidence type="ECO:0000313" key="3">
    <source>
        <dbReference type="Proteomes" id="UP000228934"/>
    </source>
</evidence>
<proteinExistence type="predicted"/>
<feature type="compositionally biased region" description="Basic and acidic residues" evidence="1">
    <location>
        <begin position="32"/>
        <end position="42"/>
    </location>
</feature>
<gene>
    <name evidence="2" type="ORF">AB205_0202120</name>
</gene>
<reference evidence="3" key="1">
    <citation type="journal article" date="2017" name="Nat. Commun.">
        <title>The North American bullfrog draft genome provides insight into hormonal regulation of long noncoding RNA.</title>
        <authorList>
            <person name="Hammond S.A."/>
            <person name="Warren R.L."/>
            <person name="Vandervalk B.P."/>
            <person name="Kucuk E."/>
            <person name="Khan H."/>
            <person name="Gibb E.A."/>
            <person name="Pandoh P."/>
            <person name="Kirk H."/>
            <person name="Zhao Y."/>
            <person name="Jones M."/>
            <person name="Mungall A.J."/>
            <person name="Coope R."/>
            <person name="Pleasance S."/>
            <person name="Moore R.A."/>
            <person name="Holt R.A."/>
            <person name="Round J.M."/>
            <person name="Ohora S."/>
            <person name="Walle B.V."/>
            <person name="Veldhoen N."/>
            <person name="Helbing C.C."/>
            <person name="Birol I."/>
        </authorList>
    </citation>
    <scope>NUCLEOTIDE SEQUENCE [LARGE SCALE GENOMIC DNA]</scope>
</reference>
<organism evidence="2 3">
    <name type="scientific">Aquarana catesbeiana</name>
    <name type="common">American bullfrog</name>
    <name type="synonym">Rana catesbeiana</name>
    <dbReference type="NCBI Taxonomy" id="8400"/>
    <lineage>
        <taxon>Eukaryota</taxon>
        <taxon>Metazoa</taxon>
        <taxon>Chordata</taxon>
        <taxon>Craniata</taxon>
        <taxon>Vertebrata</taxon>
        <taxon>Euteleostomi</taxon>
        <taxon>Amphibia</taxon>
        <taxon>Batrachia</taxon>
        <taxon>Anura</taxon>
        <taxon>Neobatrachia</taxon>
        <taxon>Ranoidea</taxon>
        <taxon>Ranidae</taxon>
        <taxon>Aquarana</taxon>
    </lineage>
</organism>
<sequence>MAHEKQGWLSVQDPDNARIELESRHKQGSMKHLSEGHLRQKTDGQQSPCHTSQSGSHMKSQRVVTLAQHISVCV</sequence>
<evidence type="ECO:0000256" key="1">
    <source>
        <dbReference type="SAM" id="MobiDB-lite"/>
    </source>
</evidence>
<dbReference type="Proteomes" id="UP000228934">
    <property type="component" value="Unassembled WGS sequence"/>
</dbReference>
<feature type="non-terminal residue" evidence="2">
    <location>
        <position position="74"/>
    </location>
</feature>
<evidence type="ECO:0000313" key="2">
    <source>
        <dbReference type="EMBL" id="PIO38364.1"/>
    </source>
</evidence>
<keyword evidence="3" id="KW-1185">Reference proteome</keyword>
<feature type="compositionally biased region" description="Polar residues" evidence="1">
    <location>
        <begin position="43"/>
        <end position="58"/>
    </location>
</feature>
<name>A0A2G9SE40_AQUCT</name>
<dbReference type="EMBL" id="KV924161">
    <property type="protein sequence ID" value="PIO38364.1"/>
    <property type="molecule type" value="Genomic_DNA"/>
</dbReference>
<dbReference type="AlphaFoldDB" id="A0A2G9SE40"/>
<feature type="region of interest" description="Disordered" evidence="1">
    <location>
        <begin position="1"/>
        <end position="62"/>
    </location>
</feature>